<dbReference type="AlphaFoldDB" id="A0A437KER0"/>
<name>A0A437KER0_9BACI</name>
<keyword evidence="6" id="KW-1185">Reference proteome</keyword>
<dbReference type="GO" id="GO:0043565">
    <property type="term" value="F:sequence-specific DNA binding"/>
    <property type="evidence" value="ECO:0007669"/>
    <property type="project" value="InterPro"/>
</dbReference>
<dbReference type="SUPFAM" id="SSF51215">
    <property type="entry name" value="Regulatory protein AraC"/>
    <property type="match status" value="1"/>
</dbReference>
<keyword evidence="2" id="KW-0238">DNA-binding</keyword>
<dbReference type="PANTHER" id="PTHR43280">
    <property type="entry name" value="ARAC-FAMILY TRANSCRIPTIONAL REGULATOR"/>
    <property type="match status" value="1"/>
</dbReference>
<dbReference type="SMART" id="SM00342">
    <property type="entry name" value="HTH_ARAC"/>
    <property type="match status" value="1"/>
</dbReference>
<dbReference type="InterPro" id="IPR018060">
    <property type="entry name" value="HTH_AraC"/>
</dbReference>
<dbReference type="GO" id="GO:0003700">
    <property type="term" value="F:DNA-binding transcription factor activity"/>
    <property type="evidence" value="ECO:0007669"/>
    <property type="project" value="InterPro"/>
</dbReference>
<dbReference type="EMBL" id="RZTZ01000002">
    <property type="protein sequence ID" value="RVT65579.1"/>
    <property type="molecule type" value="Genomic_DNA"/>
</dbReference>
<evidence type="ECO:0000256" key="1">
    <source>
        <dbReference type="ARBA" id="ARBA00023015"/>
    </source>
</evidence>
<evidence type="ECO:0000256" key="3">
    <source>
        <dbReference type="ARBA" id="ARBA00023163"/>
    </source>
</evidence>
<sequence>MLVKDLKKKLLAENEIEAIALSSGVYNLKEILSTINRISPVTGLDSVLSADLLMKKHEKITFMKHPRYVDIEVHKHDYLEISYAYFGSFTQWIDGETVEMQEGDLTILDTDVMHTIKKADKDTIIINILLRKTYFNHDILARLTENDLISKFVIDTIYKPKMKGRYLYFPSSGNKKVRQYINEGLFEFYKPDIASQEVISCNIVLLFTELMRISKKQSHAVAKDESWNLVILEILQYIEEHYLTTSLKEVASIFHFHPNYLSRLLKENIGKTFSEMVQELRLRQAKLLLENTQMKINRIADETGYTNFNHFYKKFKEYYKCTPADYRKGLLEQKDKKK</sequence>
<evidence type="ECO:0000313" key="5">
    <source>
        <dbReference type="EMBL" id="RVT65579.1"/>
    </source>
</evidence>
<dbReference type="InterPro" id="IPR003313">
    <property type="entry name" value="AraC-bd"/>
</dbReference>
<dbReference type="SUPFAM" id="SSF46689">
    <property type="entry name" value="Homeodomain-like"/>
    <property type="match status" value="1"/>
</dbReference>
<dbReference type="Gene3D" id="2.60.120.10">
    <property type="entry name" value="Jelly Rolls"/>
    <property type="match status" value="1"/>
</dbReference>
<protein>
    <submittedName>
        <fullName evidence="5">AraC family transcriptional regulator</fullName>
    </submittedName>
</protein>
<feature type="domain" description="HTH araC/xylS-type" evidence="4">
    <location>
        <begin position="232"/>
        <end position="329"/>
    </location>
</feature>
<dbReference type="Pfam" id="PF12833">
    <property type="entry name" value="HTH_18"/>
    <property type="match status" value="1"/>
</dbReference>
<dbReference type="InterPro" id="IPR014710">
    <property type="entry name" value="RmlC-like_jellyroll"/>
</dbReference>
<keyword evidence="3" id="KW-0804">Transcription</keyword>
<accession>A0A437KER0</accession>
<dbReference type="Proteomes" id="UP000288024">
    <property type="component" value="Unassembled WGS sequence"/>
</dbReference>
<evidence type="ECO:0000256" key="2">
    <source>
        <dbReference type="ARBA" id="ARBA00023125"/>
    </source>
</evidence>
<dbReference type="InterPro" id="IPR018062">
    <property type="entry name" value="HTH_AraC-typ_CS"/>
</dbReference>
<comment type="caution">
    <text evidence="5">The sequence shown here is derived from an EMBL/GenBank/DDBJ whole genome shotgun (WGS) entry which is preliminary data.</text>
</comment>
<evidence type="ECO:0000313" key="6">
    <source>
        <dbReference type="Proteomes" id="UP000288024"/>
    </source>
</evidence>
<dbReference type="Pfam" id="PF02311">
    <property type="entry name" value="AraC_binding"/>
    <property type="match status" value="1"/>
</dbReference>
<dbReference type="PROSITE" id="PS00041">
    <property type="entry name" value="HTH_ARAC_FAMILY_1"/>
    <property type="match status" value="1"/>
</dbReference>
<proteinExistence type="predicted"/>
<reference evidence="5 6" key="1">
    <citation type="submission" date="2019-01" db="EMBL/GenBank/DDBJ databases">
        <title>Bacillus sp. M5HDSG1-1, whole genome shotgun sequence.</title>
        <authorList>
            <person name="Tuo L."/>
        </authorList>
    </citation>
    <scope>NUCLEOTIDE SEQUENCE [LARGE SCALE GENOMIC DNA]</scope>
    <source>
        <strain evidence="5 6">M5HDSG1-1</strain>
    </source>
</reference>
<keyword evidence="1" id="KW-0805">Transcription regulation</keyword>
<dbReference type="InterPro" id="IPR037923">
    <property type="entry name" value="HTH-like"/>
</dbReference>
<dbReference type="InterPro" id="IPR009057">
    <property type="entry name" value="Homeodomain-like_sf"/>
</dbReference>
<gene>
    <name evidence="5" type="ORF">EM808_08785</name>
</gene>
<dbReference type="PANTHER" id="PTHR43280:SF28">
    <property type="entry name" value="HTH-TYPE TRANSCRIPTIONAL ACTIVATOR RHAS"/>
    <property type="match status" value="1"/>
</dbReference>
<dbReference type="PROSITE" id="PS01124">
    <property type="entry name" value="HTH_ARAC_FAMILY_2"/>
    <property type="match status" value="1"/>
</dbReference>
<organism evidence="5 6">
    <name type="scientific">Niallia taxi</name>
    <dbReference type="NCBI Taxonomy" id="2499688"/>
    <lineage>
        <taxon>Bacteria</taxon>
        <taxon>Bacillati</taxon>
        <taxon>Bacillota</taxon>
        <taxon>Bacilli</taxon>
        <taxon>Bacillales</taxon>
        <taxon>Bacillaceae</taxon>
        <taxon>Niallia</taxon>
    </lineage>
</organism>
<dbReference type="Gene3D" id="1.10.10.60">
    <property type="entry name" value="Homeodomain-like"/>
    <property type="match status" value="2"/>
</dbReference>
<evidence type="ECO:0000259" key="4">
    <source>
        <dbReference type="PROSITE" id="PS01124"/>
    </source>
</evidence>